<gene>
    <name evidence="2" type="primary">LOC107769157</name>
</gene>
<dbReference type="PaxDb" id="4097-A0A1S3XVC3"/>
<name>A0A1S3XVC3_TOBAC</name>
<feature type="compositionally biased region" description="Pro residues" evidence="1">
    <location>
        <begin position="47"/>
        <end position="63"/>
    </location>
</feature>
<sequence length="89" mass="10042">MWNLRSQNLKHWFLGQELYIRVYDSDPNPAKEYLPPKTLLYCGNVQAPPPTPPPSPNPVPAPPASAATITTIKRQWVHIIVTIFVVLII</sequence>
<reference evidence="2" key="1">
    <citation type="submission" date="2025-08" db="UniProtKB">
        <authorList>
            <consortium name="RefSeq"/>
        </authorList>
    </citation>
    <scope>IDENTIFICATION</scope>
</reference>
<proteinExistence type="predicted"/>
<protein>
    <submittedName>
        <fullName evidence="2">Monocopper oxidase-like protein SKS2</fullName>
    </submittedName>
</protein>
<feature type="region of interest" description="Disordered" evidence="1">
    <location>
        <begin position="45"/>
        <end position="64"/>
    </location>
</feature>
<dbReference type="AlphaFoldDB" id="A0A1S3XVC3"/>
<dbReference type="KEGG" id="nta:107769157"/>
<accession>A0A1S3XVC3</accession>
<evidence type="ECO:0000256" key="1">
    <source>
        <dbReference type="SAM" id="MobiDB-lite"/>
    </source>
</evidence>
<dbReference type="OrthoDB" id="2121828at2759"/>
<organism evidence="2">
    <name type="scientific">Nicotiana tabacum</name>
    <name type="common">Common tobacco</name>
    <dbReference type="NCBI Taxonomy" id="4097"/>
    <lineage>
        <taxon>Eukaryota</taxon>
        <taxon>Viridiplantae</taxon>
        <taxon>Streptophyta</taxon>
        <taxon>Embryophyta</taxon>
        <taxon>Tracheophyta</taxon>
        <taxon>Spermatophyta</taxon>
        <taxon>Magnoliopsida</taxon>
        <taxon>eudicotyledons</taxon>
        <taxon>Gunneridae</taxon>
        <taxon>Pentapetalae</taxon>
        <taxon>asterids</taxon>
        <taxon>lamiids</taxon>
        <taxon>Solanales</taxon>
        <taxon>Solanaceae</taxon>
        <taxon>Nicotianoideae</taxon>
        <taxon>Nicotianeae</taxon>
        <taxon>Nicotiana</taxon>
    </lineage>
</organism>
<dbReference type="RefSeq" id="XP_016443820.1">
    <property type="nucleotide sequence ID" value="XM_016588334.1"/>
</dbReference>
<evidence type="ECO:0000313" key="2">
    <source>
        <dbReference type="RefSeq" id="XP_016443820.1"/>
    </source>
</evidence>
<dbReference type="STRING" id="4097.A0A1S3XVC3"/>